<dbReference type="AlphaFoldDB" id="A0A177V525"/>
<keyword evidence="1" id="KW-0732">Signal</keyword>
<protein>
    <submittedName>
        <fullName evidence="3">Uncharacterized protein</fullName>
    </submittedName>
</protein>
<sequence length="82" mass="8436">MQINLIASLALSTLLITSSSAAYTFRCAYDCNADPAATLPQTTYACSQCRGTMAGSVCVNALATCFGGTCKNQHTTGCLGTN</sequence>
<reference evidence="3" key="1">
    <citation type="submission" date="2016-04" db="EMBL/GenBank/DDBJ databases">
        <authorList>
            <person name="Nguyen H.D."/>
            <person name="Kesanakurti P."/>
            <person name="Cullis J."/>
            <person name="Levesque C.A."/>
            <person name="Hambleton S."/>
        </authorList>
    </citation>
    <scope>NUCLEOTIDE SEQUENCE</scope>
    <source>
        <strain evidence="3">DAOMC 238032</strain>
    </source>
</reference>
<reference evidence="3" key="2">
    <citation type="journal article" date="2019" name="IMA Fungus">
        <title>Genome sequencing and comparison of five Tilletia species to identify candidate genes for the detection of regulated species infecting wheat.</title>
        <authorList>
            <person name="Nguyen H.D.T."/>
            <person name="Sultana T."/>
            <person name="Kesanakurti P."/>
            <person name="Hambleton S."/>
        </authorList>
    </citation>
    <scope>NUCLEOTIDE SEQUENCE</scope>
    <source>
        <strain evidence="3">DAOMC 238032</strain>
    </source>
</reference>
<feature type="signal peptide" evidence="1">
    <location>
        <begin position="1"/>
        <end position="21"/>
    </location>
</feature>
<gene>
    <name evidence="3" type="ORF">A4X03_0g3679</name>
    <name evidence="2" type="ORF">JKIAZH3_G8115</name>
</gene>
<evidence type="ECO:0000313" key="5">
    <source>
        <dbReference type="Proteomes" id="UP000836402"/>
    </source>
</evidence>
<comment type="caution">
    <text evidence="3">The sequence shown here is derived from an EMBL/GenBank/DDBJ whole genome shotgun (WGS) entry which is preliminary data.</text>
</comment>
<dbReference type="EMBL" id="LWDD02000442">
    <property type="protein sequence ID" value="KAE8260882.1"/>
    <property type="molecule type" value="Genomic_DNA"/>
</dbReference>
<feature type="chain" id="PRO_5044550241" evidence="1">
    <location>
        <begin position="22"/>
        <end position="82"/>
    </location>
</feature>
<evidence type="ECO:0000313" key="3">
    <source>
        <dbReference type="EMBL" id="KAE8260882.1"/>
    </source>
</evidence>
<accession>A0A177V525</accession>
<dbReference type="Proteomes" id="UP000077671">
    <property type="component" value="Unassembled WGS sequence"/>
</dbReference>
<evidence type="ECO:0000256" key="1">
    <source>
        <dbReference type="SAM" id="SignalP"/>
    </source>
</evidence>
<name>A0A177V525_9BASI</name>
<organism evidence="3 4">
    <name type="scientific">Tilletia caries</name>
    <name type="common">wheat bunt fungus</name>
    <dbReference type="NCBI Taxonomy" id="13290"/>
    <lineage>
        <taxon>Eukaryota</taxon>
        <taxon>Fungi</taxon>
        <taxon>Dikarya</taxon>
        <taxon>Basidiomycota</taxon>
        <taxon>Ustilaginomycotina</taxon>
        <taxon>Exobasidiomycetes</taxon>
        <taxon>Tilletiales</taxon>
        <taxon>Tilletiaceae</taxon>
        <taxon>Tilletia</taxon>
    </lineage>
</organism>
<evidence type="ECO:0000313" key="4">
    <source>
        <dbReference type="Proteomes" id="UP000077671"/>
    </source>
</evidence>
<reference evidence="2" key="3">
    <citation type="submission" date="2020-10" db="EMBL/GenBank/DDBJ databases">
        <authorList>
            <person name="Sedaghatjoo S."/>
        </authorList>
    </citation>
    <scope>NUCLEOTIDE SEQUENCE</scope>
    <source>
        <strain evidence="2">AZH3</strain>
    </source>
</reference>
<dbReference type="EMBL" id="CAJHJG010002625">
    <property type="protein sequence ID" value="CAD6921593.1"/>
    <property type="molecule type" value="Genomic_DNA"/>
</dbReference>
<keyword evidence="5" id="KW-1185">Reference proteome</keyword>
<proteinExistence type="predicted"/>
<evidence type="ECO:0000313" key="2">
    <source>
        <dbReference type="EMBL" id="CAD6921593.1"/>
    </source>
</evidence>
<dbReference type="Proteomes" id="UP000836402">
    <property type="component" value="Unassembled WGS sequence"/>
</dbReference>